<sequence length="364" mass="39718">MLTGPASQSVEMLKELISNGMNIARLNFSHASYEFHSQAIKNLREASKSFPDKLVAIALDNRGPEIRTGLINGSPTAEVDLKKGEKIKLTTNCALATRCNDQVVYVDYQNITKVLKPGAHVLIDNGLISLLVESIDKQEIVCTIENGGKLGSKKGVNLPGTKCDLPAVSARDQQDLQFGIEQGVDMIFASFIRNAEGIRAIRRVLGEKGRFIKIIAKIETQESVDNVDEIIRESDGLMIARGDLGMEIPAEKVFAAQKMLIARCNVAGKPVICSTQMLESMTKKPRPTRSDVANAVLDGVDCVMLSSETAKGDYPVEAVITMRKAGPTSFANFFNPDLLAVSVFMLFLTRNLINKNLKFGEGEI</sequence>
<evidence type="ECO:0000256" key="5">
    <source>
        <dbReference type="ARBA" id="ARBA00012142"/>
    </source>
</evidence>
<dbReference type="PRINTS" id="PR01050">
    <property type="entry name" value="PYRUVTKNASE"/>
</dbReference>
<organism evidence="18">
    <name type="scientific">Gongylonema pulchrum</name>
    <dbReference type="NCBI Taxonomy" id="637853"/>
    <lineage>
        <taxon>Eukaryota</taxon>
        <taxon>Metazoa</taxon>
        <taxon>Ecdysozoa</taxon>
        <taxon>Nematoda</taxon>
        <taxon>Chromadorea</taxon>
        <taxon>Rhabditida</taxon>
        <taxon>Spirurina</taxon>
        <taxon>Spiruromorpha</taxon>
        <taxon>Spiruroidea</taxon>
        <taxon>Gongylonematidae</taxon>
        <taxon>Gongylonema</taxon>
    </lineage>
</organism>
<evidence type="ECO:0000313" key="17">
    <source>
        <dbReference type="Proteomes" id="UP000271098"/>
    </source>
</evidence>
<dbReference type="InterPro" id="IPR040442">
    <property type="entry name" value="Pyrv_kinase-like_dom_sf"/>
</dbReference>
<evidence type="ECO:0000256" key="14">
    <source>
        <dbReference type="RuleBase" id="RU000504"/>
    </source>
</evidence>
<evidence type="ECO:0000256" key="3">
    <source>
        <dbReference type="ARBA" id="ARBA00004997"/>
    </source>
</evidence>
<dbReference type="EMBL" id="UYRT01002874">
    <property type="protein sequence ID" value="VDK31853.1"/>
    <property type="molecule type" value="Genomic_DNA"/>
</dbReference>
<dbReference type="InterPro" id="IPR001697">
    <property type="entry name" value="Pyr_Knase"/>
</dbReference>
<keyword evidence="10" id="KW-0067">ATP-binding</keyword>
<dbReference type="Proteomes" id="UP000271098">
    <property type="component" value="Unassembled WGS sequence"/>
</dbReference>
<dbReference type="FunFam" id="2.40.33.10:FF:000023">
    <property type="entry name" value="Pyruvate kinase PKM"/>
    <property type="match status" value="1"/>
</dbReference>
<dbReference type="OrthoDB" id="108365at2759"/>
<evidence type="ECO:0000256" key="9">
    <source>
        <dbReference type="ARBA" id="ARBA00022777"/>
    </source>
</evidence>
<comment type="cofactor">
    <cofactor evidence="1">
        <name>Mg(2+)</name>
        <dbReference type="ChEBI" id="CHEBI:18420"/>
    </cofactor>
</comment>
<accession>A0A183D027</accession>
<dbReference type="AlphaFoldDB" id="A0A183D027"/>
<keyword evidence="12 14" id="KW-0324">Glycolysis</keyword>
<protein>
    <recommendedName>
        <fullName evidence="5 14">Pyruvate kinase</fullName>
        <ecNumber evidence="5 14">2.7.1.40</ecNumber>
    </recommendedName>
</protein>
<dbReference type="Gene3D" id="2.40.33.10">
    <property type="entry name" value="PK beta-barrel domain-like"/>
    <property type="match status" value="1"/>
</dbReference>
<dbReference type="NCBIfam" id="TIGR01064">
    <property type="entry name" value="pyruv_kin"/>
    <property type="match status" value="1"/>
</dbReference>
<evidence type="ECO:0000256" key="7">
    <source>
        <dbReference type="ARBA" id="ARBA00022723"/>
    </source>
</evidence>
<dbReference type="PANTHER" id="PTHR11817">
    <property type="entry name" value="PYRUVATE KINASE"/>
    <property type="match status" value="1"/>
</dbReference>
<dbReference type="InterPro" id="IPR018209">
    <property type="entry name" value="Pyrv_Knase_AS"/>
</dbReference>
<dbReference type="Gene3D" id="3.20.20.60">
    <property type="entry name" value="Phosphoenolpyruvate-binding domains"/>
    <property type="match status" value="1"/>
</dbReference>
<evidence type="ECO:0000313" key="16">
    <source>
        <dbReference type="EMBL" id="VDK31853.1"/>
    </source>
</evidence>
<keyword evidence="7" id="KW-0479">Metal-binding</keyword>
<evidence type="ECO:0000256" key="8">
    <source>
        <dbReference type="ARBA" id="ARBA00022741"/>
    </source>
</evidence>
<dbReference type="GO" id="GO:0004743">
    <property type="term" value="F:pyruvate kinase activity"/>
    <property type="evidence" value="ECO:0007669"/>
    <property type="project" value="UniProtKB-EC"/>
</dbReference>
<keyword evidence="8" id="KW-0547">Nucleotide-binding</keyword>
<keyword evidence="9 14" id="KW-0418">Kinase</keyword>
<evidence type="ECO:0000256" key="1">
    <source>
        <dbReference type="ARBA" id="ARBA00001946"/>
    </source>
</evidence>
<dbReference type="PROSITE" id="PS00110">
    <property type="entry name" value="PYRUVATE_KINASE"/>
    <property type="match status" value="1"/>
</dbReference>
<dbReference type="FunFam" id="3.20.20.60:FF:000025">
    <property type="entry name" value="Pyruvate kinase"/>
    <property type="match status" value="1"/>
</dbReference>
<dbReference type="UniPathway" id="UPA00109">
    <property type="reaction ID" value="UER00188"/>
</dbReference>
<keyword evidence="13" id="KW-0670">Pyruvate</keyword>
<comment type="cofactor">
    <cofactor evidence="2">
        <name>K(+)</name>
        <dbReference type="ChEBI" id="CHEBI:29103"/>
    </cofactor>
</comment>
<reference evidence="16 17" key="2">
    <citation type="submission" date="2018-11" db="EMBL/GenBank/DDBJ databases">
        <authorList>
            <consortium name="Pathogen Informatics"/>
        </authorList>
    </citation>
    <scope>NUCLEOTIDE SEQUENCE [LARGE SCALE GENOMIC DNA]</scope>
</reference>
<keyword evidence="11 14" id="KW-0460">Magnesium</keyword>
<dbReference type="SUPFAM" id="SSF51621">
    <property type="entry name" value="Phosphoenolpyruvate/pyruvate domain"/>
    <property type="match status" value="1"/>
</dbReference>
<evidence type="ECO:0000256" key="6">
    <source>
        <dbReference type="ARBA" id="ARBA00022679"/>
    </source>
</evidence>
<dbReference type="SUPFAM" id="SSF50800">
    <property type="entry name" value="PK beta-barrel domain-like"/>
    <property type="match status" value="1"/>
</dbReference>
<evidence type="ECO:0000256" key="12">
    <source>
        <dbReference type="ARBA" id="ARBA00023152"/>
    </source>
</evidence>
<comment type="pathway">
    <text evidence="3 14">Carbohydrate degradation; glycolysis; pyruvate from D-glyceraldehyde 3-phosphate: step 5/5.</text>
</comment>
<keyword evidence="6 14" id="KW-0808">Transferase</keyword>
<evidence type="ECO:0000259" key="15">
    <source>
        <dbReference type="Pfam" id="PF00224"/>
    </source>
</evidence>
<evidence type="ECO:0000313" key="18">
    <source>
        <dbReference type="WBParaSite" id="GPUH_0000207301-mRNA-1"/>
    </source>
</evidence>
<dbReference type="Pfam" id="PF00224">
    <property type="entry name" value="PK"/>
    <property type="match status" value="1"/>
</dbReference>
<name>A0A183D027_9BILA</name>
<dbReference type="WBParaSite" id="GPUH_0000207301-mRNA-1">
    <property type="protein sequence ID" value="GPUH_0000207301-mRNA-1"/>
    <property type="gene ID" value="GPUH_0000207301"/>
</dbReference>
<evidence type="ECO:0000256" key="11">
    <source>
        <dbReference type="ARBA" id="ARBA00022842"/>
    </source>
</evidence>
<dbReference type="InterPro" id="IPR015813">
    <property type="entry name" value="Pyrv/PenolPyrv_kinase-like_dom"/>
</dbReference>
<dbReference type="GO" id="GO:0016301">
    <property type="term" value="F:kinase activity"/>
    <property type="evidence" value="ECO:0007669"/>
    <property type="project" value="UniProtKB-KW"/>
</dbReference>
<evidence type="ECO:0000256" key="13">
    <source>
        <dbReference type="ARBA" id="ARBA00023317"/>
    </source>
</evidence>
<dbReference type="InterPro" id="IPR015806">
    <property type="entry name" value="Pyrv_Knase_insert_dom_sf"/>
</dbReference>
<evidence type="ECO:0000256" key="2">
    <source>
        <dbReference type="ARBA" id="ARBA00001958"/>
    </source>
</evidence>
<reference evidence="18" key="1">
    <citation type="submission" date="2016-06" db="UniProtKB">
        <authorList>
            <consortium name="WormBaseParasite"/>
        </authorList>
    </citation>
    <scope>IDENTIFICATION</scope>
</reference>
<feature type="domain" description="Pyruvate kinase barrel" evidence="15">
    <location>
        <begin position="4"/>
        <end position="319"/>
    </location>
</feature>
<evidence type="ECO:0000256" key="4">
    <source>
        <dbReference type="ARBA" id="ARBA00008663"/>
    </source>
</evidence>
<dbReference type="GO" id="GO:0030955">
    <property type="term" value="F:potassium ion binding"/>
    <property type="evidence" value="ECO:0007669"/>
    <property type="project" value="InterPro"/>
</dbReference>
<dbReference type="EC" id="2.7.1.40" evidence="5 14"/>
<keyword evidence="17" id="KW-1185">Reference proteome</keyword>
<dbReference type="InterPro" id="IPR011037">
    <property type="entry name" value="Pyrv_Knase-like_insert_dom_sf"/>
</dbReference>
<dbReference type="GO" id="GO:0000287">
    <property type="term" value="F:magnesium ion binding"/>
    <property type="evidence" value="ECO:0007669"/>
    <property type="project" value="InterPro"/>
</dbReference>
<evidence type="ECO:0000256" key="10">
    <source>
        <dbReference type="ARBA" id="ARBA00022840"/>
    </source>
</evidence>
<comment type="catalytic activity">
    <reaction evidence="14">
        <text>pyruvate + ATP = phosphoenolpyruvate + ADP + H(+)</text>
        <dbReference type="Rhea" id="RHEA:18157"/>
        <dbReference type="ChEBI" id="CHEBI:15361"/>
        <dbReference type="ChEBI" id="CHEBI:15378"/>
        <dbReference type="ChEBI" id="CHEBI:30616"/>
        <dbReference type="ChEBI" id="CHEBI:58702"/>
        <dbReference type="ChEBI" id="CHEBI:456216"/>
        <dbReference type="EC" id="2.7.1.40"/>
    </reaction>
</comment>
<comment type="similarity">
    <text evidence="4 14">Belongs to the pyruvate kinase family.</text>
</comment>
<dbReference type="InterPro" id="IPR015793">
    <property type="entry name" value="Pyrv_Knase_brl"/>
</dbReference>
<proteinExistence type="inferred from homology"/>
<dbReference type="GO" id="GO:0005524">
    <property type="term" value="F:ATP binding"/>
    <property type="evidence" value="ECO:0007669"/>
    <property type="project" value="UniProtKB-KW"/>
</dbReference>
<gene>
    <name evidence="16" type="ORF">GPUH_LOCUS2067</name>
</gene>